<dbReference type="InterPro" id="IPR004365">
    <property type="entry name" value="NA-bd_OB_tRNA"/>
</dbReference>
<dbReference type="GO" id="GO:0031125">
    <property type="term" value="P:rRNA 3'-end processing"/>
    <property type="evidence" value="ECO:0007669"/>
    <property type="project" value="TreeGrafter"/>
</dbReference>
<dbReference type="InterPro" id="IPR006674">
    <property type="entry name" value="HD_domain"/>
</dbReference>
<reference evidence="3" key="1">
    <citation type="journal article" date="2020" name="mSystems">
        <title>Genome- and Community-Level Interaction Insights into Carbon Utilization and Element Cycling Functions of Hydrothermarchaeota in Hydrothermal Sediment.</title>
        <authorList>
            <person name="Zhou Z."/>
            <person name="Liu Y."/>
            <person name="Xu W."/>
            <person name="Pan J."/>
            <person name="Luo Z.H."/>
            <person name="Li M."/>
        </authorList>
    </citation>
    <scope>NUCLEOTIDE SEQUENCE [LARGE SCALE GENOMIC DNA]</scope>
    <source>
        <strain evidence="3">SpSt-508</strain>
    </source>
</reference>
<dbReference type="CDD" id="cd00077">
    <property type="entry name" value="HDc"/>
    <property type="match status" value="1"/>
</dbReference>
<dbReference type="NCBIfam" id="TIGR00277">
    <property type="entry name" value="HDIG"/>
    <property type="match status" value="1"/>
</dbReference>
<dbReference type="InterPro" id="IPR012340">
    <property type="entry name" value="NA-bd_OB-fold"/>
</dbReference>
<dbReference type="Gene3D" id="2.40.50.140">
    <property type="entry name" value="Nucleic acid-binding proteins"/>
    <property type="match status" value="1"/>
</dbReference>
<proteinExistence type="predicted"/>
<name>A0A7C4QM90_9PLAN</name>
<keyword evidence="1" id="KW-0378">Hydrolase</keyword>
<sequence length="338" mass="37204">MARRWIAELKDGDLVEEVFFLADRQLRANRNAALYLSVDLRDRTGVINARQWNVTENSCDAIQPGGYVRVRGKVQVYQGALQMILSHITPVPGDDLNPADFEAGPPQNVAVLLDEFKAVMATVSRPPLAQLVAAFLADEALMQSLCDVPAGVKAHHAYRGGLLEHLTTLARLVRQACDVYPQLDRDLMLCGVLLHDIGKLRELSCDTGFSYTDEGQLLGHLVIGVEMLSEKVRVVEQQTGVPFPQELLWRLKHVIVSHHGAYEFGSPRLPMTPEAMALHLLDNLDAKIHEFTQAIDADPNAGSHWTLFQPRLDRKLFKGARNGSAGEAGQTSGSSTSS</sequence>
<comment type="caution">
    <text evidence="3">The sequence shown here is derived from an EMBL/GenBank/DDBJ whole genome shotgun (WGS) entry which is preliminary data.</text>
</comment>
<organism evidence="3">
    <name type="scientific">Schlesneria paludicola</name>
    <dbReference type="NCBI Taxonomy" id="360056"/>
    <lineage>
        <taxon>Bacteria</taxon>
        <taxon>Pseudomonadati</taxon>
        <taxon>Planctomycetota</taxon>
        <taxon>Planctomycetia</taxon>
        <taxon>Planctomycetales</taxon>
        <taxon>Planctomycetaceae</taxon>
        <taxon>Schlesneria</taxon>
    </lineage>
</organism>
<gene>
    <name evidence="3" type="ORF">ENS64_04050</name>
</gene>
<dbReference type="GO" id="GO:0003676">
    <property type="term" value="F:nucleic acid binding"/>
    <property type="evidence" value="ECO:0007669"/>
    <property type="project" value="InterPro"/>
</dbReference>
<dbReference type="GO" id="GO:0016787">
    <property type="term" value="F:hydrolase activity"/>
    <property type="evidence" value="ECO:0007669"/>
    <property type="project" value="UniProtKB-KW"/>
</dbReference>
<dbReference type="SUPFAM" id="SSF50249">
    <property type="entry name" value="Nucleic acid-binding proteins"/>
    <property type="match status" value="1"/>
</dbReference>
<evidence type="ECO:0000256" key="1">
    <source>
        <dbReference type="ARBA" id="ARBA00022801"/>
    </source>
</evidence>
<dbReference type="AlphaFoldDB" id="A0A7C4QM90"/>
<protein>
    <submittedName>
        <fullName evidence="3">HD domain-containing protein</fullName>
    </submittedName>
</protein>
<dbReference type="CDD" id="cd04492">
    <property type="entry name" value="YhaM_OBF_like"/>
    <property type="match status" value="1"/>
</dbReference>
<dbReference type="InterPro" id="IPR006675">
    <property type="entry name" value="HDIG_dom"/>
</dbReference>
<dbReference type="InterPro" id="IPR050798">
    <property type="entry name" value="YhaM_exoribonuc/phosphodiest"/>
</dbReference>
<dbReference type="PANTHER" id="PTHR37294:SF1">
    <property type="entry name" value="3'-5' EXORIBONUCLEASE YHAM"/>
    <property type="match status" value="1"/>
</dbReference>
<dbReference type="InterPro" id="IPR003607">
    <property type="entry name" value="HD/PDEase_dom"/>
</dbReference>
<accession>A0A7C4QM90</accession>
<dbReference type="SUPFAM" id="SSF109604">
    <property type="entry name" value="HD-domain/PDEase-like"/>
    <property type="match status" value="1"/>
</dbReference>
<evidence type="ECO:0000313" key="3">
    <source>
        <dbReference type="EMBL" id="HGT38420.1"/>
    </source>
</evidence>
<dbReference type="Pfam" id="PF01336">
    <property type="entry name" value="tRNA_anti-codon"/>
    <property type="match status" value="1"/>
</dbReference>
<dbReference type="Pfam" id="PF01966">
    <property type="entry name" value="HD"/>
    <property type="match status" value="1"/>
</dbReference>
<dbReference type="Gene3D" id="1.10.3210.10">
    <property type="entry name" value="Hypothetical protein af1432"/>
    <property type="match status" value="1"/>
</dbReference>
<dbReference type="EMBL" id="DSVQ01000007">
    <property type="protein sequence ID" value="HGT38420.1"/>
    <property type="molecule type" value="Genomic_DNA"/>
</dbReference>
<dbReference type="PANTHER" id="PTHR37294">
    <property type="entry name" value="3'-5' EXORIBONUCLEASE YHAM"/>
    <property type="match status" value="1"/>
</dbReference>
<evidence type="ECO:0000259" key="2">
    <source>
        <dbReference type="SMART" id="SM00471"/>
    </source>
</evidence>
<dbReference type="SMART" id="SM00471">
    <property type="entry name" value="HDc"/>
    <property type="match status" value="1"/>
</dbReference>
<feature type="domain" description="HD/PDEase" evidence="2">
    <location>
        <begin position="158"/>
        <end position="296"/>
    </location>
</feature>